<dbReference type="NCBIfam" id="TIGR01741">
    <property type="entry name" value="staph_tand_hypo"/>
    <property type="match status" value="1"/>
</dbReference>
<dbReference type="Gene3D" id="3.30.500.20">
    <property type="entry name" value="BH3703-like domains"/>
    <property type="match status" value="1"/>
</dbReference>
<proteinExistence type="predicted"/>
<evidence type="ECO:0000313" key="2">
    <source>
        <dbReference type="Proteomes" id="UP000308744"/>
    </source>
</evidence>
<name>A0A4V5TK43_9BACI</name>
<dbReference type="RefSeq" id="WP_107897757.1">
    <property type="nucleotide sequence ID" value="NZ_PYWM01000057.1"/>
</dbReference>
<dbReference type="InterPro" id="IPR036170">
    <property type="entry name" value="YezG-like_sf"/>
</dbReference>
<dbReference type="EMBL" id="SZPU01000076">
    <property type="protein sequence ID" value="TKI62143.1"/>
    <property type="molecule type" value="Genomic_DNA"/>
</dbReference>
<accession>A0A4V5TK43</accession>
<reference evidence="1 2" key="1">
    <citation type="submission" date="2019-04" db="EMBL/GenBank/DDBJ databases">
        <title>Lysinibacillus genome sequencing.</title>
        <authorList>
            <person name="Dunlap C."/>
        </authorList>
    </citation>
    <scope>NUCLEOTIDE SEQUENCE [LARGE SCALE GENOMIC DNA]</scope>
    <source>
        <strain evidence="1 2">CCTCC AB 2010389</strain>
    </source>
</reference>
<dbReference type="Proteomes" id="UP000308744">
    <property type="component" value="Unassembled WGS sequence"/>
</dbReference>
<comment type="caution">
    <text evidence="1">The sequence shown here is derived from an EMBL/GenBank/DDBJ whole genome shotgun (WGS) entry which is preliminary data.</text>
</comment>
<evidence type="ECO:0000313" key="1">
    <source>
        <dbReference type="EMBL" id="TKI62143.1"/>
    </source>
</evidence>
<sequence>MDENKLGSIYNNIAQTVIETIQEEWSEVYVYGEITEDVRTAFFYYYPENGRTPVHSHNIPDLYEIEKEDYKKLWRQLLDDLKELWYEFKNNDQEPWTNLTMIFNSDGKFKINYDYEDLSEADDYERQIIWKHKYLNLLPEDEDDKKFLEEYLNNFEGNNT</sequence>
<gene>
    <name evidence="1" type="ORF">FC756_19250</name>
</gene>
<dbReference type="Pfam" id="PF04634">
    <property type="entry name" value="YezG-like"/>
    <property type="match status" value="1"/>
</dbReference>
<keyword evidence="2" id="KW-1185">Reference proteome</keyword>
<dbReference type="AlphaFoldDB" id="A0A4V5TK43"/>
<dbReference type="SUPFAM" id="SSF160424">
    <property type="entry name" value="BH3703-like"/>
    <property type="match status" value="1"/>
</dbReference>
<protein>
    <submittedName>
        <fullName evidence="1">DUF600 family protein</fullName>
    </submittedName>
</protein>
<dbReference type="InterPro" id="IPR006728">
    <property type="entry name" value="YezG-like"/>
</dbReference>
<organism evidence="1 2">
    <name type="scientific">Lysinibacillus mangiferihumi</name>
    <dbReference type="NCBI Taxonomy" id="1130819"/>
    <lineage>
        <taxon>Bacteria</taxon>
        <taxon>Bacillati</taxon>
        <taxon>Bacillota</taxon>
        <taxon>Bacilli</taxon>
        <taxon>Bacillales</taxon>
        <taxon>Bacillaceae</taxon>
        <taxon>Lysinibacillus</taxon>
    </lineage>
</organism>